<dbReference type="STRING" id="70667.A0A183TSW4"/>
<protein>
    <submittedName>
        <fullName evidence="5">26S proteasome non-ATPase regulatory subunit 5</fullName>
    </submittedName>
</protein>
<dbReference type="AlphaFoldDB" id="A0A183TSW4"/>
<dbReference type="Proteomes" id="UP000275846">
    <property type="component" value="Unassembled WGS sequence"/>
</dbReference>
<gene>
    <name evidence="3" type="ORF">SSLN_LOCUS19563</name>
</gene>
<evidence type="ECO:0000313" key="5">
    <source>
        <dbReference type="WBParaSite" id="SSLN_0002029301-mRNA-1"/>
    </source>
</evidence>
<keyword evidence="1" id="KW-0677">Repeat</keyword>
<name>A0A183TSW4_SCHSO</name>
<evidence type="ECO:0000313" key="4">
    <source>
        <dbReference type="Proteomes" id="UP000275846"/>
    </source>
</evidence>
<evidence type="ECO:0000256" key="1">
    <source>
        <dbReference type="ARBA" id="ARBA00022737"/>
    </source>
</evidence>
<dbReference type="EMBL" id="UYSU01048100">
    <property type="protein sequence ID" value="VDM05949.1"/>
    <property type="molecule type" value="Genomic_DNA"/>
</dbReference>
<accession>A0A183TSW4</accession>
<dbReference type="GO" id="GO:0010265">
    <property type="term" value="P:SCF complex assembly"/>
    <property type="evidence" value="ECO:0007669"/>
    <property type="project" value="InterPro"/>
</dbReference>
<dbReference type="InterPro" id="IPR039852">
    <property type="entry name" value="CAND1/CAND2"/>
</dbReference>
<sequence>MKHDALFEGLKSVINALQPNPSVVELVAQESVKPMVLMIGRHPDMTVRMEACEILSAILTRFGASLTTQHSDILECLLLSLSDSNSPLRKRAVQTLGALMWTASDEAYTATLTYVLCRLGSVISPAVSSDAVIADTPILQKPALSTALKSPVRLEEFKTLFQCLAILV</sequence>
<reference evidence="5" key="1">
    <citation type="submission" date="2016-06" db="UniProtKB">
        <authorList>
            <consortium name="WormBaseParasite"/>
        </authorList>
    </citation>
    <scope>IDENTIFICATION</scope>
</reference>
<dbReference type="SUPFAM" id="SSF48371">
    <property type="entry name" value="ARM repeat"/>
    <property type="match status" value="1"/>
</dbReference>
<dbReference type="Gene3D" id="1.25.10.10">
    <property type="entry name" value="Leucine-rich Repeat Variant"/>
    <property type="match status" value="1"/>
</dbReference>
<keyword evidence="4" id="KW-1185">Reference proteome</keyword>
<dbReference type="InterPro" id="IPR011989">
    <property type="entry name" value="ARM-like"/>
</dbReference>
<dbReference type="InterPro" id="IPR016024">
    <property type="entry name" value="ARM-type_fold"/>
</dbReference>
<organism evidence="5">
    <name type="scientific">Schistocephalus solidus</name>
    <name type="common">Tapeworm</name>
    <dbReference type="NCBI Taxonomy" id="70667"/>
    <lineage>
        <taxon>Eukaryota</taxon>
        <taxon>Metazoa</taxon>
        <taxon>Spiralia</taxon>
        <taxon>Lophotrochozoa</taxon>
        <taxon>Platyhelminthes</taxon>
        <taxon>Cestoda</taxon>
        <taxon>Eucestoda</taxon>
        <taxon>Diphyllobothriidea</taxon>
        <taxon>Diphyllobothriidae</taxon>
        <taxon>Schistocephalus</taxon>
    </lineage>
</organism>
<dbReference type="OrthoDB" id="6260732at2759"/>
<evidence type="ECO:0000256" key="2">
    <source>
        <dbReference type="ARBA" id="ARBA00022786"/>
    </source>
</evidence>
<keyword evidence="2" id="KW-0833">Ubl conjugation pathway</keyword>
<proteinExistence type="predicted"/>
<dbReference type="WBParaSite" id="SSLN_0002029301-mRNA-1">
    <property type="protein sequence ID" value="SSLN_0002029301-mRNA-1"/>
    <property type="gene ID" value="SSLN_0002029301"/>
</dbReference>
<reference evidence="3 4" key="2">
    <citation type="submission" date="2018-11" db="EMBL/GenBank/DDBJ databases">
        <authorList>
            <consortium name="Pathogen Informatics"/>
        </authorList>
    </citation>
    <scope>NUCLEOTIDE SEQUENCE [LARGE SCALE GENOMIC DNA]</scope>
    <source>
        <strain evidence="3 4">NST_G2</strain>
    </source>
</reference>
<dbReference type="PANTHER" id="PTHR12696">
    <property type="entry name" value="TIP120"/>
    <property type="match status" value="1"/>
</dbReference>
<evidence type="ECO:0000313" key="3">
    <source>
        <dbReference type="EMBL" id="VDM05949.1"/>
    </source>
</evidence>